<protein>
    <submittedName>
        <fullName evidence="1">Uncharacterized protein</fullName>
    </submittedName>
</protein>
<name>H0G8T8_RHIML</name>
<reference evidence="1 2" key="1">
    <citation type="journal article" date="2012" name="J. Bacteriol.">
        <title>Draft Genome Sequence of Sinorhizobium meliloti CCNWSX0020, a Nitrogen-Fixing Symbiont with Copper Tolerance Capability Isolated from Lead-Zinc Mine Tailings.</title>
        <authorList>
            <person name="Li Z."/>
            <person name="Ma Z."/>
            <person name="Hao X."/>
            <person name="Wei G."/>
        </authorList>
    </citation>
    <scope>NUCLEOTIDE SEQUENCE [LARGE SCALE GENOMIC DNA]</scope>
    <source>
        <strain evidence="1 2">CCNWSX0020</strain>
    </source>
</reference>
<dbReference type="Proteomes" id="UP000004038">
    <property type="component" value="Unassembled WGS sequence"/>
</dbReference>
<dbReference type="AlphaFoldDB" id="H0G8T8"/>
<sequence length="33" mass="3897">MLCILAVPVKPSFNYELRKDFLQKTDVIRQNCI</sequence>
<gene>
    <name evidence="1" type="ORF">SM0020_29645</name>
</gene>
<proteinExistence type="predicted"/>
<accession>H0G8T8</accession>
<organism evidence="1 2">
    <name type="scientific">Sinorhizobium meliloti CCNWSX0020</name>
    <dbReference type="NCBI Taxonomy" id="1107881"/>
    <lineage>
        <taxon>Bacteria</taxon>
        <taxon>Pseudomonadati</taxon>
        <taxon>Pseudomonadota</taxon>
        <taxon>Alphaproteobacteria</taxon>
        <taxon>Hyphomicrobiales</taxon>
        <taxon>Rhizobiaceae</taxon>
        <taxon>Sinorhizobium/Ensifer group</taxon>
        <taxon>Sinorhizobium</taxon>
    </lineage>
</organism>
<dbReference type="EMBL" id="AGVV01000093">
    <property type="protein sequence ID" value="EHK74292.1"/>
    <property type="molecule type" value="Genomic_DNA"/>
</dbReference>
<evidence type="ECO:0000313" key="1">
    <source>
        <dbReference type="EMBL" id="EHK74292.1"/>
    </source>
</evidence>
<evidence type="ECO:0000313" key="2">
    <source>
        <dbReference type="Proteomes" id="UP000004038"/>
    </source>
</evidence>